<name>A0A1E4QYE0_9BACI</name>
<accession>A0A1E4QYE0</accession>
<dbReference type="EMBL" id="MECQ01000008">
    <property type="protein sequence ID" value="ODV53240.1"/>
    <property type="molecule type" value="Genomic_DNA"/>
</dbReference>
<organism evidence="1 2">
    <name type="scientific">Lysinibacillus fusiformis</name>
    <dbReference type="NCBI Taxonomy" id="28031"/>
    <lineage>
        <taxon>Bacteria</taxon>
        <taxon>Bacillati</taxon>
        <taxon>Bacillota</taxon>
        <taxon>Bacilli</taxon>
        <taxon>Bacillales</taxon>
        <taxon>Bacillaceae</taxon>
        <taxon>Lysinibacillus</taxon>
    </lineage>
</organism>
<reference evidence="1 2" key="1">
    <citation type="submission" date="2016-09" db="EMBL/GenBank/DDBJ databases">
        <title>Draft genome sequence of the soil isolate, Lysinibacillus fusiformis M5, a potential hypoxanthine producer.</title>
        <authorList>
            <person name="Gallegos-Monterrosa R."/>
            <person name="Maroti G."/>
            <person name="Balint B."/>
            <person name="Kovacs A.T."/>
        </authorList>
    </citation>
    <scope>NUCLEOTIDE SEQUENCE [LARGE SCALE GENOMIC DNA]</scope>
    <source>
        <strain evidence="1 2">M5</strain>
    </source>
</reference>
<dbReference type="RefSeq" id="WP_069483483.1">
    <property type="nucleotide sequence ID" value="NZ_JBGOGZ010000009.1"/>
</dbReference>
<evidence type="ECO:0000313" key="1">
    <source>
        <dbReference type="EMBL" id="ODV53240.1"/>
    </source>
</evidence>
<sequence>MDFKVSNSGDLVLEEKTRSRQLELTYRISEVPGLEISFHVLNGKVPIANKGLKLSFDVMKDSDLSKNAKVIRDVEEKIQLIRIALITELGELVNKPGLGSLLKLYKHKDIHSISNLNNIKETVMNVVQSILENPKVKAVPQNGAGNLYFHNVSIYIYENKVQIFKFYI</sequence>
<dbReference type="AlphaFoldDB" id="A0A1E4QYE0"/>
<comment type="caution">
    <text evidence="1">The sequence shown here is derived from an EMBL/GenBank/DDBJ whole genome shotgun (WGS) entry which is preliminary data.</text>
</comment>
<protein>
    <submittedName>
        <fullName evidence="1">Uncharacterized protein</fullName>
    </submittedName>
</protein>
<evidence type="ECO:0000313" key="2">
    <source>
        <dbReference type="Proteomes" id="UP000094784"/>
    </source>
</evidence>
<dbReference type="Proteomes" id="UP000094784">
    <property type="component" value="Unassembled WGS sequence"/>
</dbReference>
<gene>
    <name evidence="1" type="ORF">BG258_23340</name>
</gene>
<proteinExistence type="predicted"/>